<organism evidence="2">
    <name type="scientific">Mesocestoides corti</name>
    <name type="common">Flatworm</name>
    <dbReference type="NCBI Taxonomy" id="53468"/>
    <lineage>
        <taxon>Eukaryota</taxon>
        <taxon>Metazoa</taxon>
        <taxon>Spiralia</taxon>
        <taxon>Lophotrochozoa</taxon>
        <taxon>Platyhelminthes</taxon>
        <taxon>Cestoda</taxon>
        <taxon>Eucestoda</taxon>
        <taxon>Cyclophyllidea</taxon>
        <taxon>Mesocestoididae</taxon>
        <taxon>Mesocestoides</taxon>
    </lineage>
</organism>
<keyword evidence="1" id="KW-0812">Transmembrane</keyword>
<evidence type="ECO:0000256" key="1">
    <source>
        <dbReference type="SAM" id="Phobius"/>
    </source>
</evidence>
<reference evidence="2" key="1">
    <citation type="submission" date="2019-11" db="UniProtKB">
        <authorList>
            <consortium name="WormBaseParasite"/>
        </authorList>
    </citation>
    <scope>IDENTIFICATION</scope>
</reference>
<accession>A0A5K3FWW2</accession>
<sequence length="214" mass="24034">MESTTNSQRQPGPVSGRMLHRRQTTLDSMPPPQISPDGFPIYMEPPHSDAPDVGAKVNFLTRLMHILMCKCTKRYYMAWMCSLGFMITFGIRCNMSWVTLAMEHHAHLPTAEIAKLGKEINVTTVSLCLRHQDSKVHEITKSPLGLAALALNVFCVKMTRTQSCILFGLLFNQTQIKVSTRWDSRQARLPCLVIDRTAESNGSVHEFTTLSGLN</sequence>
<keyword evidence="1" id="KW-0472">Membrane</keyword>
<dbReference type="WBParaSite" id="MCU_010764-RA">
    <property type="protein sequence ID" value="MCU_010764-RA"/>
    <property type="gene ID" value="MCU_010764"/>
</dbReference>
<dbReference type="AlphaFoldDB" id="A0A5K3FWW2"/>
<evidence type="ECO:0000313" key="2">
    <source>
        <dbReference type="WBParaSite" id="MCU_010764-RA"/>
    </source>
</evidence>
<feature type="transmembrane region" description="Helical" evidence="1">
    <location>
        <begin position="74"/>
        <end position="91"/>
    </location>
</feature>
<proteinExistence type="predicted"/>
<name>A0A5K3FWW2_MESCO</name>
<keyword evidence="1" id="KW-1133">Transmembrane helix</keyword>
<protein>
    <submittedName>
        <fullName evidence="2">Synaptic vesicular amine transporter</fullName>
    </submittedName>
</protein>